<evidence type="ECO:0000259" key="7">
    <source>
        <dbReference type="Pfam" id="PF02737"/>
    </source>
</evidence>
<evidence type="ECO:0000313" key="8">
    <source>
        <dbReference type="Proteomes" id="UP000887540"/>
    </source>
</evidence>
<organism evidence="8 9">
    <name type="scientific">Acrobeloides nanus</name>
    <dbReference type="NCBI Taxonomy" id="290746"/>
    <lineage>
        <taxon>Eukaryota</taxon>
        <taxon>Metazoa</taxon>
        <taxon>Ecdysozoa</taxon>
        <taxon>Nematoda</taxon>
        <taxon>Chromadorea</taxon>
        <taxon>Rhabditida</taxon>
        <taxon>Tylenchina</taxon>
        <taxon>Cephalobomorpha</taxon>
        <taxon>Cephaloboidea</taxon>
        <taxon>Cephalobidae</taxon>
        <taxon>Acrobeloides</taxon>
    </lineage>
</organism>
<proteinExistence type="predicted"/>
<reference evidence="9" key="1">
    <citation type="submission" date="2022-11" db="UniProtKB">
        <authorList>
            <consortium name="WormBaseParasite"/>
        </authorList>
    </citation>
    <scope>IDENTIFICATION</scope>
</reference>
<dbReference type="Proteomes" id="UP000887540">
    <property type="component" value="Unplaced"/>
</dbReference>
<keyword evidence="4" id="KW-0496">Mitochondrion</keyword>
<dbReference type="InterPro" id="IPR006176">
    <property type="entry name" value="3-OHacyl-CoA_DH_NAD-bd"/>
</dbReference>
<evidence type="ECO:0000256" key="4">
    <source>
        <dbReference type="ARBA" id="ARBA00023128"/>
    </source>
</evidence>
<dbReference type="PANTHER" id="PTHR43561">
    <property type="match status" value="1"/>
</dbReference>
<protein>
    <submittedName>
        <fullName evidence="9">3-hydroxyacyl-CoA dehydrogenase</fullName>
    </submittedName>
</protein>
<dbReference type="GO" id="GO:0006635">
    <property type="term" value="P:fatty acid beta-oxidation"/>
    <property type="evidence" value="ECO:0007669"/>
    <property type="project" value="TreeGrafter"/>
</dbReference>
<evidence type="ECO:0000256" key="5">
    <source>
        <dbReference type="ARBA" id="ARBA00049556"/>
    </source>
</evidence>
<accession>A0A914DIU5</accession>
<dbReference type="PANTHER" id="PTHR43561:SF3">
    <property type="entry name" value="HYDROXYACYL-COENZYME A DEHYDROGENASE, MITOCHONDRIAL"/>
    <property type="match status" value="1"/>
</dbReference>
<dbReference type="InterPro" id="IPR052242">
    <property type="entry name" value="Mito_3-hydroxyacyl-CoA_DH"/>
</dbReference>
<dbReference type="Pfam" id="PF00725">
    <property type="entry name" value="3HCDH"/>
    <property type="match status" value="2"/>
</dbReference>
<dbReference type="InterPro" id="IPR013328">
    <property type="entry name" value="6PGD_dom2"/>
</dbReference>
<dbReference type="SUPFAM" id="SSF48179">
    <property type="entry name" value="6-phosphogluconate dehydrogenase C-terminal domain-like"/>
    <property type="match status" value="2"/>
</dbReference>
<dbReference type="Gene3D" id="3.40.50.720">
    <property type="entry name" value="NAD(P)-binding Rossmann-like Domain"/>
    <property type="match status" value="2"/>
</dbReference>
<name>A0A914DIU5_9BILA</name>
<dbReference type="InterPro" id="IPR006108">
    <property type="entry name" value="3HC_DH_C"/>
</dbReference>
<evidence type="ECO:0000256" key="1">
    <source>
        <dbReference type="ARBA" id="ARBA00004305"/>
    </source>
</evidence>
<feature type="domain" description="3-hydroxyacyl-CoA dehydrogenase C-terminal" evidence="6">
    <location>
        <begin position="533"/>
        <end position="631"/>
    </location>
</feature>
<dbReference type="PROSITE" id="PS51257">
    <property type="entry name" value="PROKAR_LIPOPROTEIN"/>
    <property type="match status" value="1"/>
</dbReference>
<dbReference type="Pfam" id="PF02737">
    <property type="entry name" value="3HCDH_N"/>
    <property type="match status" value="2"/>
</dbReference>
<dbReference type="WBParaSite" id="ACRNAN_scaffold2865.g15752.t1">
    <property type="protein sequence ID" value="ACRNAN_scaffold2865.g15752.t1"/>
    <property type="gene ID" value="ACRNAN_scaffold2865.g15752"/>
</dbReference>
<comment type="catalytic activity">
    <reaction evidence="5">
        <text>a (3S)-3-hydroxyacyl-CoA + NAD(+) = a 3-oxoacyl-CoA + NADH + H(+)</text>
        <dbReference type="Rhea" id="RHEA:22432"/>
        <dbReference type="ChEBI" id="CHEBI:15378"/>
        <dbReference type="ChEBI" id="CHEBI:57318"/>
        <dbReference type="ChEBI" id="CHEBI:57540"/>
        <dbReference type="ChEBI" id="CHEBI:57945"/>
        <dbReference type="ChEBI" id="CHEBI:90726"/>
        <dbReference type="EC" id="1.1.1.35"/>
    </reaction>
</comment>
<evidence type="ECO:0000256" key="3">
    <source>
        <dbReference type="ARBA" id="ARBA00023027"/>
    </source>
</evidence>
<feature type="domain" description="3-hydroxyacyl-CoA dehydrogenase NAD binding" evidence="7">
    <location>
        <begin position="7"/>
        <end position="208"/>
    </location>
</feature>
<sequence>MSEHIKNVTIVGSGLMGCQIALVTAAIGYKVTMIDRSEELLERAKKMIHERADQYYRDFINNHENREYPNGPALLKMKEELAKHGKFDRFLENIHYTSSMTQGMSKADLAIEAVFERLELKQDVFEQMEASASKNCVLATNTSSLLPSDIAKKVKRKENFGCLHFYNPIERKRFLEVGRIKETSIETLNKLTEYSDMLGKSYVVATDCHGVLCNRMMLPLRSEALYLYEQGIATPEDIDKAIKLGYQVHYGPFEYMDTIGLETVQDILTAWYNHYRHECFIRPPSKTLAKLVSEGKFGKKTGEGFYKWENGEIKKDDKPTSDKNAEKHIKNVTIVGAGTIGSQIAMLTSAAGYIVTLVDRSQEILENTKKNIHEKAEKFYHDFVENHEHGEFPNSPALLNMKEASKHGNFEKFLQNIHYNSNIAEGLSKADLAIEAVYERLELKQEIFAQMEAVAPKNCVLATNTSSLLPSDIAKKLKRKENFGGLHYFNPIERKRLLEVGKIKETSEETLNKLFEYATAVGKTYVLANDCHGFIANRMMIPVRSEAIDVVERGIATPADIDKALTVGYELGCGPFEYMDIIGLDTVQDILTGWYNHYKDEVFIRPPSKILSKLVLEKKLGKKTGEGFFKWENGNPIKK</sequence>
<dbReference type="InterPro" id="IPR036291">
    <property type="entry name" value="NAD(P)-bd_dom_sf"/>
</dbReference>
<comment type="subcellular location">
    <subcellularLocation>
        <location evidence="1">Mitochondrion matrix</location>
    </subcellularLocation>
</comment>
<dbReference type="SUPFAM" id="SSF51735">
    <property type="entry name" value="NAD(P)-binding Rossmann-fold domains"/>
    <property type="match status" value="2"/>
</dbReference>
<dbReference type="AlphaFoldDB" id="A0A914DIU5"/>
<dbReference type="Gene3D" id="1.10.1040.10">
    <property type="entry name" value="N-(1-d-carboxylethyl)-l-norvaline Dehydrogenase, domain 2"/>
    <property type="match status" value="2"/>
</dbReference>
<dbReference type="InterPro" id="IPR008927">
    <property type="entry name" value="6-PGluconate_DH-like_C_sf"/>
</dbReference>
<feature type="domain" description="3-hydroxyacyl-CoA dehydrogenase NAD binding" evidence="7">
    <location>
        <begin position="331"/>
        <end position="531"/>
    </location>
</feature>
<dbReference type="GO" id="GO:0070403">
    <property type="term" value="F:NAD+ binding"/>
    <property type="evidence" value="ECO:0007669"/>
    <property type="project" value="InterPro"/>
</dbReference>
<evidence type="ECO:0000256" key="2">
    <source>
        <dbReference type="ARBA" id="ARBA00023002"/>
    </source>
</evidence>
<keyword evidence="8" id="KW-1185">Reference proteome</keyword>
<evidence type="ECO:0000313" key="9">
    <source>
        <dbReference type="WBParaSite" id="ACRNAN_scaffold2865.g15752.t1"/>
    </source>
</evidence>
<keyword evidence="3" id="KW-0520">NAD</keyword>
<evidence type="ECO:0000259" key="6">
    <source>
        <dbReference type="Pfam" id="PF00725"/>
    </source>
</evidence>
<keyword evidence="2" id="KW-0560">Oxidoreductase</keyword>
<feature type="domain" description="3-hydroxyacyl-CoA dehydrogenase C-terminal" evidence="6">
    <location>
        <begin position="212"/>
        <end position="308"/>
    </location>
</feature>
<dbReference type="GO" id="GO:0003857">
    <property type="term" value="F:(3S)-3-hydroxyacyl-CoA dehydrogenase (NAD+) activity"/>
    <property type="evidence" value="ECO:0007669"/>
    <property type="project" value="UniProtKB-EC"/>
</dbReference>
<dbReference type="GO" id="GO:0005759">
    <property type="term" value="C:mitochondrial matrix"/>
    <property type="evidence" value="ECO:0007669"/>
    <property type="project" value="UniProtKB-SubCell"/>
</dbReference>